<dbReference type="Pfam" id="PF13655">
    <property type="entry name" value="RVT_N"/>
    <property type="match status" value="1"/>
</dbReference>
<reference evidence="3" key="1">
    <citation type="journal article" date="2017" name="J. Phycol.">
        <title>Analysis of chloroplast genomes and a supermatrix inform reclassification of the Rhodomelaceae (Rhodophyta).</title>
        <authorList>
            <person name="Diaz-Tapia P."/>
            <person name="Maggs C.A."/>
            <person name="West J.A."/>
            <person name="Verbruggen H."/>
        </authorList>
    </citation>
    <scope>NUCLEOTIDE SEQUENCE</scope>
    <source>
        <strain evidence="3">JW4523</strain>
    </source>
</reference>
<keyword evidence="1" id="KW-0812">Transmembrane</keyword>
<dbReference type="AlphaFoldDB" id="A0A1Z1M8Q3"/>
<geneLocation type="chloroplast" evidence="3"/>
<organism evidence="3">
    <name type="scientific">Caloglossa beccarii</name>
    <dbReference type="NCBI Taxonomy" id="131038"/>
    <lineage>
        <taxon>Eukaryota</taxon>
        <taxon>Rhodophyta</taxon>
        <taxon>Florideophyceae</taxon>
        <taxon>Rhodymeniophycidae</taxon>
        <taxon>Ceramiales</taxon>
        <taxon>Delesseriaceae</taxon>
        <taxon>Caloglossa</taxon>
    </lineage>
</organism>
<dbReference type="GeneID" id="33355443"/>
<keyword evidence="3" id="KW-0934">Plastid</keyword>
<feature type="transmembrane region" description="Helical" evidence="1">
    <location>
        <begin position="184"/>
        <end position="204"/>
    </location>
</feature>
<dbReference type="EMBL" id="MF101422">
    <property type="protein sequence ID" value="ARW62263.1"/>
    <property type="molecule type" value="Genomic_DNA"/>
</dbReference>
<dbReference type="RefSeq" id="YP_009393701.1">
    <property type="nucleotide sequence ID" value="NC_035269.1"/>
</dbReference>
<dbReference type="InterPro" id="IPR025960">
    <property type="entry name" value="RVT_N"/>
</dbReference>
<evidence type="ECO:0000259" key="2">
    <source>
        <dbReference type="Pfam" id="PF13655"/>
    </source>
</evidence>
<feature type="domain" description="Reverse transcriptase N-terminal" evidence="2">
    <location>
        <begin position="13"/>
        <end position="67"/>
    </location>
</feature>
<sequence>MLYQYTINKKTSWSSLPWKKIYTKIAIIQYKIYKNSMHYKFNKVYKLQKYLLNSNEAKIATIIQIVEKIRIYYSNKKKFNLLISDEQKFNILQNFYNHNKKYSINLYFLMKQVRLWITFLSIQPEWQAKFIYNFNYYTKTLNKKYAISWLDSYLDQNKKIDFIKITKKNANILNYIKTFNLNKYFQIYNLLYFISYISFNHLYWHKQYIKKIFSLSKIKIKQIFILKRLTSVQNNKLLMRLLVEDFKIYIKNLFKINDLFIAFINNIKLNFSKINTVLFYRLRKNCHNLLYKKYLYFISINKYLNKIFYVLKIQCFYNSYCY</sequence>
<name>A0A1Z1M8Q3_9FLOR</name>
<keyword evidence="1" id="KW-1133">Transmembrane helix</keyword>
<protein>
    <recommendedName>
        <fullName evidence="2">Reverse transcriptase N-terminal domain-containing protein</fullName>
    </recommendedName>
</protein>
<accession>A0A1Z1M8Q3</accession>
<evidence type="ECO:0000313" key="3">
    <source>
        <dbReference type="EMBL" id="ARW62263.1"/>
    </source>
</evidence>
<evidence type="ECO:0000256" key="1">
    <source>
        <dbReference type="SAM" id="Phobius"/>
    </source>
</evidence>
<proteinExistence type="predicted"/>
<keyword evidence="1" id="KW-0472">Membrane</keyword>
<keyword evidence="3" id="KW-0150">Chloroplast</keyword>
<gene>
    <name evidence="3" type="primary">ConsOrf5</name>
</gene>